<sequence length="139" mass="15691">MSDVNLSRLVQTRHDKVSRDLESLVDSVACRQPNVSHYRFVARAPNAAWREGARSLRNKASQGSTSQGSEGERHHYSVVEREQNVRRMTLNIAQQYEIELDMSTLWRPHIAATNCVPLATCLAVSTRNCFMGVSSYNNP</sequence>
<dbReference type="Proteomes" id="UP000075882">
    <property type="component" value="Unassembled WGS sequence"/>
</dbReference>
<reference evidence="2" key="1">
    <citation type="submission" date="2022-08" db="UniProtKB">
        <authorList>
            <consortium name="EnsemblMetazoa"/>
        </authorList>
    </citation>
    <scope>IDENTIFICATION</scope>
</reference>
<protein>
    <submittedName>
        <fullName evidence="2">Uncharacterized protein</fullName>
    </submittedName>
</protein>
<feature type="region of interest" description="Disordered" evidence="1">
    <location>
        <begin position="52"/>
        <end position="77"/>
    </location>
</feature>
<organism evidence="2">
    <name type="scientific">Anopheles coluzzii</name>
    <name type="common">African malaria mosquito</name>
    <dbReference type="NCBI Taxonomy" id="1518534"/>
    <lineage>
        <taxon>Eukaryota</taxon>
        <taxon>Metazoa</taxon>
        <taxon>Ecdysozoa</taxon>
        <taxon>Arthropoda</taxon>
        <taxon>Hexapoda</taxon>
        <taxon>Insecta</taxon>
        <taxon>Pterygota</taxon>
        <taxon>Neoptera</taxon>
        <taxon>Endopterygota</taxon>
        <taxon>Diptera</taxon>
        <taxon>Nematocera</taxon>
        <taxon>Culicoidea</taxon>
        <taxon>Culicidae</taxon>
        <taxon>Anophelinae</taxon>
        <taxon>Anopheles</taxon>
    </lineage>
</organism>
<dbReference type="AlphaFoldDB" id="A0A8W7PW86"/>
<name>A0A8W7PW86_ANOCL</name>
<evidence type="ECO:0000256" key="1">
    <source>
        <dbReference type="SAM" id="MobiDB-lite"/>
    </source>
</evidence>
<dbReference type="EnsemblMetazoa" id="ACOM038684-RA">
    <property type="protein sequence ID" value="ACOM038684-PA.1"/>
    <property type="gene ID" value="ACOM038684"/>
</dbReference>
<evidence type="ECO:0000313" key="2">
    <source>
        <dbReference type="EnsemblMetazoa" id="ACOM038684-PA.1"/>
    </source>
</evidence>
<proteinExistence type="predicted"/>
<accession>A0A8W7PW86</accession>